<evidence type="ECO:0000256" key="4">
    <source>
        <dbReference type="ARBA" id="ARBA00022692"/>
    </source>
</evidence>
<keyword evidence="5 8" id="KW-1133">Transmembrane helix</keyword>
<feature type="transmembrane region" description="Helical" evidence="8">
    <location>
        <begin position="349"/>
        <end position="369"/>
    </location>
</feature>
<reference evidence="11" key="2">
    <citation type="journal article" date="2018" name="Nat. Commun.">
        <title>Extreme sensitivity to ultraviolet light in the fungal pathogen causing white-nose syndrome of bats.</title>
        <authorList>
            <person name="Palmer J.M."/>
            <person name="Drees K.P."/>
            <person name="Foster J.T."/>
            <person name="Lindner D.L."/>
        </authorList>
    </citation>
    <scope>NUCLEOTIDE SEQUENCE [LARGE SCALE GENOMIC DNA]</scope>
    <source>
        <strain evidence="11">UAMH 10579</strain>
    </source>
</reference>
<evidence type="ECO:0000259" key="9">
    <source>
        <dbReference type="PROSITE" id="PS50850"/>
    </source>
</evidence>
<dbReference type="SUPFAM" id="SSF103473">
    <property type="entry name" value="MFS general substrate transporter"/>
    <property type="match status" value="1"/>
</dbReference>
<keyword evidence="6 8" id="KW-0472">Membrane</keyword>
<feature type="transmembrane region" description="Helical" evidence="8">
    <location>
        <begin position="162"/>
        <end position="184"/>
    </location>
</feature>
<comment type="subcellular location">
    <subcellularLocation>
        <location evidence="1">Membrane</location>
        <topology evidence="1">Multi-pass membrane protein</topology>
    </subcellularLocation>
</comment>
<dbReference type="AlphaFoldDB" id="A0A1B8G990"/>
<dbReference type="EMBL" id="KV460268">
    <property type="protein sequence ID" value="OBT92403.1"/>
    <property type="molecule type" value="Genomic_DNA"/>
</dbReference>
<dbReference type="InterPro" id="IPR020846">
    <property type="entry name" value="MFS_dom"/>
</dbReference>
<sequence length="548" mass="61027">MSTMKDDFVSHGTHVELTTSLSQKRADDEAFKARARDGNEIEHALSPLEAIKAYPMAIFWCLMVSMCVVMEGYDTILIANFFAYPTFAKKYGQSVDANGHWQLSASWQAAVGRGSGIGAFFGVLLNGIIVNKFGQKRAVIGALISLSCTLFIVFFAPDIKILLVGQILCGLPWGVFASSAPAYASEVLPLSLRVYMTSYTNMCFIMGQLIAAGVLAGLVNRTDEWGYRIPFALQWMWPVVLIPILCFAPESPWHLVRQNRLEEAEASLRRLQRASAPIDPQKTLAVIMHTNALEEELSKGTRYQDCYKGNELRRTEIACMTFMGQVLAGAPFAYTSTYFFQQVGMPTDMIYNMNVGATCMAFVGTLVSWFGIMPYFGRRKIYMSGAFTMSAILFIIGFLGTKGNVMAVGYTQSALCLVWTFIFQLSIGQLGWAIPAEVGSTRLRQKTICLARNAYYIADVVGGVLQPYFMNPTEWNLKGYTGFIWGSTCFILAMWTYFRLPETKGRTFDELDVLFGKRISARKFASYKVDSFHHSIMLVLPSGEKVAA</sequence>
<evidence type="ECO:0000256" key="6">
    <source>
        <dbReference type="ARBA" id="ARBA00023136"/>
    </source>
</evidence>
<evidence type="ECO:0000256" key="2">
    <source>
        <dbReference type="ARBA" id="ARBA00010992"/>
    </source>
</evidence>
<evidence type="ECO:0000256" key="3">
    <source>
        <dbReference type="ARBA" id="ARBA00022448"/>
    </source>
</evidence>
<feature type="domain" description="Major facilitator superfamily (MFS) profile" evidence="9">
    <location>
        <begin position="60"/>
        <end position="504"/>
    </location>
</feature>
<dbReference type="FunFam" id="1.20.1250.20:FF:000078">
    <property type="entry name" value="MFS maltose transporter, putative"/>
    <property type="match status" value="1"/>
</dbReference>
<evidence type="ECO:0000256" key="8">
    <source>
        <dbReference type="SAM" id="Phobius"/>
    </source>
</evidence>
<dbReference type="GO" id="GO:0016020">
    <property type="term" value="C:membrane"/>
    <property type="evidence" value="ECO:0007669"/>
    <property type="project" value="UniProtKB-SubCell"/>
</dbReference>
<dbReference type="Proteomes" id="UP000091956">
    <property type="component" value="Unassembled WGS sequence"/>
</dbReference>
<dbReference type="OrthoDB" id="6612291at2759"/>
<dbReference type="InterPro" id="IPR005829">
    <property type="entry name" value="Sugar_transporter_CS"/>
</dbReference>
<accession>A0A1B8G990</accession>
<dbReference type="Pfam" id="PF00083">
    <property type="entry name" value="Sugar_tr"/>
    <property type="match status" value="1"/>
</dbReference>
<evidence type="ECO:0000313" key="11">
    <source>
        <dbReference type="Proteomes" id="UP000091956"/>
    </source>
</evidence>
<dbReference type="Gene3D" id="1.20.1250.20">
    <property type="entry name" value="MFS general substrate transporter like domains"/>
    <property type="match status" value="1"/>
</dbReference>
<dbReference type="RefSeq" id="XP_018126136.1">
    <property type="nucleotide sequence ID" value="XM_018278690.2"/>
</dbReference>
<feature type="transmembrane region" description="Helical" evidence="8">
    <location>
        <begin position="317"/>
        <end position="337"/>
    </location>
</feature>
<evidence type="ECO:0000256" key="7">
    <source>
        <dbReference type="RuleBase" id="RU003346"/>
    </source>
</evidence>
<name>A0A1B8G990_9PEZI</name>
<dbReference type="InterPro" id="IPR005828">
    <property type="entry name" value="MFS_sugar_transport-like"/>
</dbReference>
<comment type="similarity">
    <text evidence="2 7">Belongs to the major facilitator superfamily. Sugar transporter (TC 2.A.1.1) family.</text>
</comment>
<keyword evidence="4 8" id="KW-0812">Transmembrane</keyword>
<dbReference type="GO" id="GO:0005351">
    <property type="term" value="F:carbohydrate:proton symporter activity"/>
    <property type="evidence" value="ECO:0007669"/>
    <property type="project" value="TreeGrafter"/>
</dbReference>
<feature type="transmembrane region" description="Helical" evidence="8">
    <location>
        <begin position="105"/>
        <end position="126"/>
    </location>
</feature>
<evidence type="ECO:0000256" key="1">
    <source>
        <dbReference type="ARBA" id="ARBA00004141"/>
    </source>
</evidence>
<evidence type="ECO:0000313" key="10">
    <source>
        <dbReference type="EMBL" id="OBT92403.1"/>
    </source>
</evidence>
<dbReference type="PROSITE" id="PS50850">
    <property type="entry name" value="MFS"/>
    <property type="match status" value="1"/>
</dbReference>
<feature type="transmembrane region" description="Helical" evidence="8">
    <location>
        <begin position="482"/>
        <end position="498"/>
    </location>
</feature>
<feature type="transmembrane region" description="Helical" evidence="8">
    <location>
        <begin position="57"/>
        <end position="85"/>
    </location>
</feature>
<dbReference type="InterPro" id="IPR003663">
    <property type="entry name" value="Sugar/inositol_transpt"/>
</dbReference>
<evidence type="ECO:0000256" key="5">
    <source>
        <dbReference type="ARBA" id="ARBA00022989"/>
    </source>
</evidence>
<feature type="transmembrane region" description="Helical" evidence="8">
    <location>
        <begin position="225"/>
        <end position="248"/>
    </location>
</feature>
<keyword evidence="3 7" id="KW-0813">Transport</keyword>
<dbReference type="InterPro" id="IPR050360">
    <property type="entry name" value="MFS_Sugar_Transporters"/>
</dbReference>
<dbReference type="PANTHER" id="PTHR48022:SF83">
    <property type="entry name" value="MAJOR FACILITATOR SUPERFAMILY (MFS) PROFILE DOMAIN-CONTAINING PROTEIN"/>
    <property type="match status" value="1"/>
</dbReference>
<dbReference type="InterPro" id="IPR036259">
    <property type="entry name" value="MFS_trans_sf"/>
</dbReference>
<feature type="transmembrane region" description="Helical" evidence="8">
    <location>
        <begin position="412"/>
        <end position="434"/>
    </location>
</feature>
<reference evidence="10 11" key="1">
    <citation type="submission" date="2016-03" db="EMBL/GenBank/DDBJ databases">
        <title>Comparative genomics of Pseudogymnoascus destructans, the fungus causing white-nose syndrome of bats.</title>
        <authorList>
            <person name="Palmer J.M."/>
            <person name="Drees K.P."/>
            <person name="Foster J.T."/>
            <person name="Lindner D.L."/>
        </authorList>
    </citation>
    <scope>NUCLEOTIDE SEQUENCE [LARGE SCALE GENOMIC DNA]</scope>
    <source>
        <strain evidence="10 11">UAMH 10579</strain>
    </source>
</reference>
<feature type="transmembrane region" description="Helical" evidence="8">
    <location>
        <begin position="196"/>
        <end position="219"/>
    </location>
</feature>
<dbReference type="NCBIfam" id="TIGR00879">
    <property type="entry name" value="SP"/>
    <property type="match status" value="1"/>
</dbReference>
<gene>
    <name evidence="10" type="ORF">VE01_09276</name>
</gene>
<protein>
    <recommendedName>
        <fullName evidence="9">Major facilitator superfamily (MFS) profile domain-containing protein</fullName>
    </recommendedName>
</protein>
<feature type="transmembrane region" description="Helical" evidence="8">
    <location>
        <begin position="454"/>
        <end position="470"/>
    </location>
</feature>
<dbReference type="PANTHER" id="PTHR48022">
    <property type="entry name" value="PLASTIDIC GLUCOSE TRANSPORTER 4"/>
    <property type="match status" value="1"/>
</dbReference>
<dbReference type="GeneID" id="28842662"/>
<organism evidence="10 11">
    <name type="scientific">Pseudogymnoascus verrucosus</name>
    <dbReference type="NCBI Taxonomy" id="342668"/>
    <lineage>
        <taxon>Eukaryota</taxon>
        <taxon>Fungi</taxon>
        <taxon>Dikarya</taxon>
        <taxon>Ascomycota</taxon>
        <taxon>Pezizomycotina</taxon>
        <taxon>Leotiomycetes</taxon>
        <taxon>Thelebolales</taxon>
        <taxon>Thelebolaceae</taxon>
        <taxon>Pseudogymnoascus</taxon>
    </lineage>
</organism>
<proteinExistence type="inferred from homology"/>
<feature type="transmembrane region" description="Helical" evidence="8">
    <location>
        <begin position="138"/>
        <end position="156"/>
    </location>
</feature>
<keyword evidence="11" id="KW-1185">Reference proteome</keyword>
<dbReference type="PROSITE" id="PS00217">
    <property type="entry name" value="SUGAR_TRANSPORT_2"/>
    <property type="match status" value="1"/>
</dbReference>
<feature type="transmembrane region" description="Helical" evidence="8">
    <location>
        <begin position="381"/>
        <end position="400"/>
    </location>
</feature>